<evidence type="ECO:0000256" key="1">
    <source>
        <dbReference type="ARBA" id="ARBA00001947"/>
    </source>
</evidence>
<accession>A0A669CAT9</accession>
<comment type="similarity">
    <text evidence="2 9">Belongs to the peptidase M14 family.</text>
</comment>
<evidence type="ECO:0000256" key="7">
    <source>
        <dbReference type="ARBA" id="ARBA00022833"/>
    </source>
</evidence>
<keyword evidence="3" id="KW-0121">Carboxypeptidase</keyword>
<evidence type="ECO:0000259" key="10">
    <source>
        <dbReference type="PROSITE" id="PS52035"/>
    </source>
</evidence>
<dbReference type="Proteomes" id="UP000005207">
    <property type="component" value="Linkage group LG23"/>
</dbReference>
<reference evidence="11" key="3">
    <citation type="submission" date="2025-09" db="UniProtKB">
        <authorList>
            <consortium name="Ensembl"/>
        </authorList>
    </citation>
    <scope>IDENTIFICATION</scope>
</reference>
<dbReference type="FunCoup" id="A0A669CAT9">
    <property type="interactions" value="137"/>
</dbReference>
<keyword evidence="6" id="KW-0378">Hydrolase</keyword>
<keyword evidence="5" id="KW-0479">Metal-binding</keyword>
<evidence type="ECO:0000256" key="2">
    <source>
        <dbReference type="ARBA" id="ARBA00005988"/>
    </source>
</evidence>
<comment type="cofactor">
    <cofactor evidence="1">
        <name>Zn(2+)</name>
        <dbReference type="ChEBI" id="CHEBI:29105"/>
    </cofactor>
</comment>
<evidence type="ECO:0000256" key="5">
    <source>
        <dbReference type="ARBA" id="ARBA00022723"/>
    </source>
</evidence>
<evidence type="ECO:0000313" key="12">
    <source>
        <dbReference type="Proteomes" id="UP000005207"/>
    </source>
</evidence>
<evidence type="ECO:0000256" key="3">
    <source>
        <dbReference type="ARBA" id="ARBA00022645"/>
    </source>
</evidence>
<sequence>MSKGQTSSSVTLRPFLEDQEDSLHLIIASGFPAISIADCYKDFLLSQRDNAYLCKAELCGAAVSSGHSNNREITSWMEQMVKDHPDVVTVVKYGKTYESRDISLLKIGLNTGKEKKAIWMDCGIHAREWIAPAFCQYFVREILQTYKTDAKMEEMMKNVDFYVTPVLNIDGYIYTWENETTRLWRKNRSPGPEDCACYGTDLNRNFDASWGTIGVSFNCCSKFYPGSKAMSELEIKAVTNFVGSRKDSFLCFLSIHSYGQMLLIPYGHPNYTAPNYDELMMVGQGATEAMWKVHQTNYTVGTPPDVLYPISGSATDWARMQGIPLTYTFELRDNGRYRFELPEDQIQPTCEEAYRGVLYIVTYTHDKTFNGAVANTAVTLSGILLAAGVTGATLR</sequence>
<reference evidence="11" key="2">
    <citation type="submission" date="2025-08" db="UniProtKB">
        <authorList>
            <consortium name="Ensembl"/>
        </authorList>
    </citation>
    <scope>IDENTIFICATION</scope>
</reference>
<dbReference type="PROSITE" id="PS52035">
    <property type="entry name" value="PEPTIDASE_M14"/>
    <property type="match status" value="1"/>
</dbReference>
<dbReference type="GO" id="GO:0005615">
    <property type="term" value="C:extracellular space"/>
    <property type="evidence" value="ECO:0007669"/>
    <property type="project" value="TreeGrafter"/>
</dbReference>
<gene>
    <name evidence="11" type="primary">cpo</name>
</gene>
<dbReference type="Gene3D" id="3.40.630.10">
    <property type="entry name" value="Zn peptidases"/>
    <property type="match status" value="1"/>
</dbReference>
<dbReference type="InterPro" id="IPR057246">
    <property type="entry name" value="CARBOXYPEPT_ZN_1"/>
</dbReference>
<evidence type="ECO:0000256" key="8">
    <source>
        <dbReference type="ARBA" id="ARBA00023049"/>
    </source>
</evidence>
<proteinExistence type="inferred from homology"/>
<evidence type="ECO:0000313" key="11">
    <source>
        <dbReference type="Ensembl" id="ENSONIP00000044011.1"/>
    </source>
</evidence>
<name>A0A669CAT9_ORENI</name>
<dbReference type="AlphaFoldDB" id="A0A669CAT9"/>
<keyword evidence="12" id="KW-1185">Reference proteome</keyword>
<dbReference type="PRINTS" id="PR00765">
    <property type="entry name" value="CRBOXYPTASEA"/>
</dbReference>
<dbReference type="PANTHER" id="PTHR11705:SF19">
    <property type="entry name" value="CARBOXYPEPTIDASE O"/>
    <property type="match status" value="1"/>
</dbReference>
<keyword evidence="7" id="KW-0862">Zinc</keyword>
<reference evidence="12" key="1">
    <citation type="submission" date="2012-01" db="EMBL/GenBank/DDBJ databases">
        <title>The Genome Sequence of Oreochromis niloticus (Nile Tilapia).</title>
        <authorList>
            <consortium name="Broad Institute Genome Assembly Team"/>
            <consortium name="Broad Institute Sequencing Platform"/>
            <person name="Di Palma F."/>
            <person name="Johnson J."/>
            <person name="Lander E.S."/>
            <person name="Lindblad-Toh K."/>
        </authorList>
    </citation>
    <scope>NUCLEOTIDE SEQUENCE [LARGE SCALE GENOMIC DNA]</scope>
</reference>
<protein>
    <submittedName>
        <fullName evidence="11">Carboxypeptidase O</fullName>
    </submittedName>
</protein>
<dbReference type="GeneTree" id="ENSGT00940000161508"/>
<dbReference type="PANTHER" id="PTHR11705">
    <property type="entry name" value="PROTEASE FAMILY M14 CARBOXYPEPTIDASE A,B"/>
    <property type="match status" value="1"/>
</dbReference>
<dbReference type="Ensembl" id="ENSONIT00000052371.1">
    <property type="protein sequence ID" value="ENSONIP00000044011.1"/>
    <property type="gene ID" value="ENSONIG00000011982.2"/>
</dbReference>
<dbReference type="InParanoid" id="A0A669CAT9"/>
<dbReference type="GO" id="GO:0006508">
    <property type="term" value="P:proteolysis"/>
    <property type="evidence" value="ECO:0007669"/>
    <property type="project" value="UniProtKB-KW"/>
</dbReference>
<dbReference type="Pfam" id="PF00246">
    <property type="entry name" value="Peptidase_M14"/>
    <property type="match status" value="1"/>
</dbReference>
<dbReference type="FunFam" id="3.40.630.10:FF:000001">
    <property type="entry name" value="Carboxypeptidase B"/>
    <property type="match status" value="1"/>
</dbReference>
<dbReference type="GO" id="GO:0008270">
    <property type="term" value="F:zinc ion binding"/>
    <property type="evidence" value="ECO:0007669"/>
    <property type="project" value="InterPro"/>
</dbReference>
<evidence type="ECO:0000256" key="9">
    <source>
        <dbReference type="PROSITE-ProRule" id="PRU01379"/>
    </source>
</evidence>
<feature type="domain" description="Peptidase M14" evidence="10">
    <location>
        <begin position="65"/>
        <end position="364"/>
    </location>
</feature>
<dbReference type="SMART" id="SM00631">
    <property type="entry name" value="Zn_pept"/>
    <property type="match status" value="1"/>
</dbReference>
<evidence type="ECO:0000256" key="6">
    <source>
        <dbReference type="ARBA" id="ARBA00022801"/>
    </source>
</evidence>
<feature type="active site" description="Proton donor/acceptor" evidence="9">
    <location>
        <position position="330"/>
    </location>
</feature>
<dbReference type="GO" id="GO:0005886">
    <property type="term" value="C:plasma membrane"/>
    <property type="evidence" value="ECO:0007669"/>
    <property type="project" value="Ensembl"/>
</dbReference>
<dbReference type="SUPFAM" id="SSF53187">
    <property type="entry name" value="Zn-dependent exopeptidases"/>
    <property type="match status" value="1"/>
</dbReference>
<dbReference type="GO" id="GO:0004181">
    <property type="term" value="F:metallocarboxypeptidase activity"/>
    <property type="evidence" value="ECO:0007669"/>
    <property type="project" value="Ensembl"/>
</dbReference>
<dbReference type="PROSITE" id="PS00132">
    <property type="entry name" value="CARBOXYPEPT_ZN_1"/>
    <property type="match status" value="1"/>
</dbReference>
<keyword evidence="8" id="KW-0482">Metalloprotease</keyword>
<organism evidence="11 12">
    <name type="scientific">Oreochromis niloticus</name>
    <name type="common">Nile tilapia</name>
    <name type="synonym">Tilapia nilotica</name>
    <dbReference type="NCBI Taxonomy" id="8128"/>
    <lineage>
        <taxon>Eukaryota</taxon>
        <taxon>Metazoa</taxon>
        <taxon>Chordata</taxon>
        <taxon>Craniata</taxon>
        <taxon>Vertebrata</taxon>
        <taxon>Euteleostomi</taxon>
        <taxon>Actinopterygii</taxon>
        <taxon>Neopterygii</taxon>
        <taxon>Teleostei</taxon>
        <taxon>Neoteleostei</taxon>
        <taxon>Acanthomorphata</taxon>
        <taxon>Ovalentaria</taxon>
        <taxon>Cichlomorphae</taxon>
        <taxon>Cichliformes</taxon>
        <taxon>Cichlidae</taxon>
        <taxon>African cichlids</taxon>
        <taxon>Pseudocrenilabrinae</taxon>
        <taxon>Oreochromini</taxon>
        <taxon>Oreochromis</taxon>
    </lineage>
</organism>
<evidence type="ECO:0000256" key="4">
    <source>
        <dbReference type="ARBA" id="ARBA00022670"/>
    </source>
</evidence>
<keyword evidence="4" id="KW-0645">Protease</keyword>
<dbReference type="InterPro" id="IPR000834">
    <property type="entry name" value="Peptidase_M14"/>
</dbReference>